<dbReference type="ExpressionAtlas" id="A0A2K3KX44">
    <property type="expression patterns" value="baseline"/>
</dbReference>
<gene>
    <name evidence="1" type="ORF">L195_g057809</name>
</gene>
<reference evidence="1 2" key="2">
    <citation type="journal article" date="2017" name="Front. Plant Sci.">
        <title>Gene Classification and Mining of Molecular Markers Useful in Red Clover (Trifolium pratense) Breeding.</title>
        <authorList>
            <person name="Istvanek J."/>
            <person name="Dluhosova J."/>
            <person name="Dluhos P."/>
            <person name="Patkova L."/>
            <person name="Nedelnik J."/>
            <person name="Repkova J."/>
        </authorList>
    </citation>
    <scope>NUCLEOTIDE SEQUENCE [LARGE SCALE GENOMIC DNA]</scope>
    <source>
        <strain evidence="2">cv. Tatra</strain>
        <tissue evidence="1">Young leaves</tissue>
    </source>
</reference>
<comment type="caution">
    <text evidence="1">The sequence shown here is derived from an EMBL/GenBank/DDBJ whole genome shotgun (WGS) entry which is preliminary data.</text>
</comment>
<dbReference type="Proteomes" id="UP000236291">
    <property type="component" value="Unassembled WGS sequence"/>
</dbReference>
<protein>
    <submittedName>
        <fullName evidence="1">Uncharacterized protein</fullName>
    </submittedName>
</protein>
<reference evidence="1 2" key="1">
    <citation type="journal article" date="2014" name="Am. J. Bot.">
        <title>Genome assembly and annotation for red clover (Trifolium pratense; Fabaceae).</title>
        <authorList>
            <person name="Istvanek J."/>
            <person name="Jaros M."/>
            <person name="Krenek A."/>
            <person name="Repkova J."/>
        </authorList>
    </citation>
    <scope>NUCLEOTIDE SEQUENCE [LARGE SCALE GENOMIC DNA]</scope>
    <source>
        <strain evidence="2">cv. Tatra</strain>
        <tissue evidence="1">Young leaves</tissue>
    </source>
</reference>
<dbReference type="EMBL" id="ASHM01116648">
    <property type="protein sequence ID" value="PNX70853.1"/>
    <property type="molecule type" value="Genomic_DNA"/>
</dbReference>
<evidence type="ECO:0000313" key="1">
    <source>
        <dbReference type="EMBL" id="PNX70853.1"/>
    </source>
</evidence>
<organism evidence="1 2">
    <name type="scientific">Trifolium pratense</name>
    <name type="common">Red clover</name>
    <dbReference type="NCBI Taxonomy" id="57577"/>
    <lineage>
        <taxon>Eukaryota</taxon>
        <taxon>Viridiplantae</taxon>
        <taxon>Streptophyta</taxon>
        <taxon>Embryophyta</taxon>
        <taxon>Tracheophyta</taxon>
        <taxon>Spermatophyta</taxon>
        <taxon>Magnoliopsida</taxon>
        <taxon>eudicotyledons</taxon>
        <taxon>Gunneridae</taxon>
        <taxon>Pentapetalae</taxon>
        <taxon>rosids</taxon>
        <taxon>fabids</taxon>
        <taxon>Fabales</taxon>
        <taxon>Fabaceae</taxon>
        <taxon>Papilionoideae</taxon>
        <taxon>50 kb inversion clade</taxon>
        <taxon>NPAAA clade</taxon>
        <taxon>Hologalegina</taxon>
        <taxon>IRL clade</taxon>
        <taxon>Trifolieae</taxon>
        <taxon>Trifolium</taxon>
    </lineage>
</organism>
<evidence type="ECO:0000313" key="2">
    <source>
        <dbReference type="Proteomes" id="UP000236291"/>
    </source>
</evidence>
<name>A0A2K3KX44_TRIPR</name>
<proteinExistence type="predicted"/>
<accession>A0A2K3KX44</accession>
<sequence>KQIEVLAKPISESSPSLEPCFDSLVTDSTKIVDDLGESALDNVRRIREFRREDGFEVQCDSQLTVNKTGDCNSRIIAPPELPNAEPITRHSFHNEDTSQFDEPQSKVSEDDLARNQGLSLQCDIPFALYLTSIVNNHASSMENKFKLHWDDLLTKHKVLLVSIYGNLAVDITGIKYDSRLIPPDKILERLLDIAHPYVHMILVVGVTQNL</sequence>
<feature type="non-terminal residue" evidence="1">
    <location>
        <position position="210"/>
    </location>
</feature>
<dbReference type="AlphaFoldDB" id="A0A2K3KX44"/>
<feature type="non-terminal residue" evidence="1">
    <location>
        <position position="1"/>
    </location>
</feature>